<dbReference type="EMBL" id="QWGE01000001">
    <property type="protein sequence ID" value="RIJ42523.1"/>
    <property type="molecule type" value="Genomic_DNA"/>
</dbReference>
<evidence type="ECO:0000313" key="7">
    <source>
        <dbReference type="EMBL" id="RIJ42523.1"/>
    </source>
</evidence>
<protein>
    <submittedName>
        <fullName evidence="7">O-antigen ligase domain-containing protein</fullName>
    </submittedName>
</protein>
<dbReference type="InterPro" id="IPR051533">
    <property type="entry name" value="WaaL-like"/>
</dbReference>
<accession>A0A399SJ65</accession>
<dbReference type="Pfam" id="PF04932">
    <property type="entry name" value="Wzy_C"/>
    <property type="match status" value="1"/>
</dbReference>
<proteinExistence type="predicted"/>
<dbReference type="OrthoDB" id="783093at2"/>
<feature type="transmembrane region" description="Helical" evidence="5">
    <location>
        <begin position="423"/>
        <end position="442"/>
    </location>
</feature>
<feature type="transmembrane region" description="Helical" evidence="5">
    <location>
        <begin position="64"/>
        <end position="81"/>
    </location>
</feature>
<feature type="domain" description="O-antigen ligase-related" evidence="6">
    <location>
        <begin position="260"/>
        <end position="400"/>
    </location>
</feature>
<feature type="transmembrane region" description="Helical" evidence="5">
    <location>
        <begin position="87"/>
        <end position="103"/>
    </location>
</feature>
<feature type="transmembrane region" description="Helical" evidence="5">
    <location>
        <begin position="394"/>
        <end position="416"/>
    </location>
</feature>
<feature type="transmembrane region" description="Helical" evidence="5">
    <location>
        <begin position="112"/>
        <end position="129"/>
    </location>
</feature>
<evidence type="ECO:0000256" key="4">
    <source>
        <dbReference type="ARBA" id="ARBA00023136"/>
    </source>
</evidence>
<dbReference type="GO" id="GO:0016874">
    <property type="term" value="F:ligase activity"/>
    <property type="evidence" value="ECO:0007669"/>
    <property type="project" value="UniProtKB-KW"/>
</dbReference>
<feature type="transmembrane region" description="Helical" evidence="5">
    <location>
        <begin position="296"/>
        <end position="316"/>
    </location>
</feature>
<gene>
    <name evidence="7" type="ORF">D1627_01270</name>
</gene>
<evidence type="ECO:0000256" key="3">
    <source>
        <dbReference type="ARBA" id="ARBA00022989"/>
    </source>
</evidence>
<sequence length="479" mass="52564">MEAQRNIWLFAKTNILPTIGILALAAVLAVGVAYGGLLVALAYIAIPCAIFGVSLIVAKPKYGLLTVVVFGFLANGLTRYVPAPLGLSIDLLLVLTLLGVLFSQRSFDTKQLNNSLTILTVLWFVYTLFEIVNPEARSLQAWFYAVRGVSLYMLFIIPLTFLLMRSEKDLDMLLMLWLGLSLLGTLWGIRQFAFGPDSAEQAWLNAGGAVTHILFGKLRVFSFYSDAGQFGASQAHASVVAGILAMGERRLSRRLIFIFIALLSFYGMLISGTRGAFFVIVGGGACYLIAIRNMRLIILGLVIGGLAFGFLKYTTIGQSNYQINRLRTALDPNDASLLVRIENQRKLADFLATRPFGGGIGSGGSWGQRFSPNSFLAQTALDSWYVKIWAESGIVGLVLHVCSLLFIMGIGFLNIYNLQPPDLKYKMIAIFSGLGGIILASYGNQLLGQMPTGVLVYMTMVYLYLPKQFLDDRQNKLYS</sequence>
<feature type="transmembrane region" description="Helical" evidence="5">
    <location>
        <begin position="170"/>
        <end position="189"/>
    </location>
</feature>
<comment type="caution">
    <text evidence="7">The sequence shown here is derived from an EMBL/GenBank/DDBJ whole genome shotgun (WGS) entry which is preliminary data.</text>
</comment>
<dbReference type="PANTHER" id="PTHR37422:SF13">
    <property type="entry name" value="LIPOPOLYSACCHARIDE BIOSYNTHESIS PROTEIN PA4999-RELATED"/>
    <property type="match status" value="1"/>
</dbReference>
<evidence type="ECO:0000259" key="6">
    <source>
        <dbReference type="Pfam" id="PF04932"/>
    </source>
</evidence>
<evidence type="ECO:0000256" key="2">
    <source>
        <dbReference type="ARBA" id="ARBA00022692"/>
    </source>
</evidence>
<feature type="transmembrane region" description="Helical" evidence="5">
    <location>
        <begin position="40"/>
        <end position="57"/>
    </location>
</feature>
<feature type="transmembrane region" description="Helical" evidence="5">
    <location>
        <begin position="15"/>
        <end position="34"/>
    </location>
</feature>
<evidence type="ECO:0000256" key="1">
    <source>
        <dbReference type="ARBA" id="ARBA00004141"/>
    </source>
</evidence>
<dbReference type="PANTHER" id="PTHR37422">
    <property type="entry name" value="TEICHURONIC ACID BIOSYNTHESIS PROTEIN TUAE"/>
    <property type="match status" value="1"/>
</dbReference>
<dbReference type="InterPro" id="IPR007016">
    <property type="entry name" value="O-antigen_ligase-rel_domated"/>
</dbReference>
<evidence type="ECO:0000313" key="8">
    <source>
        <dbReference type="Proteomes" id="UP000266005"/>
    </source>
</evidence>
<keyword evidence="4 5" id="KW-0472">Membrane</keyword>
<keyword evidence="3 5" id="KW-1133">Transmembrane helix</keyword>
<dbReference type="Proteomes" id="UP000266005">
    <property type="component" value="Unassembled WGS sequence"/>
</dbReference>
<dbReference type="GO" id="GO:0016020">
    <property type="term" value="C:membrane"/>
    <property type="evidence" value="ECO:0007669"/>
    <property type="project" value="UniProtKB-SubCell"/>
</dbReference>
<comment type="subcellular location">
    <subcellularLocation>
        <location evidence="1">Membrane</location>
        <topology evidence="1">Multi-pass membrane protein</topology>
    </subcellularLocation>
</comment>
<feature type="transmembrane region" description="Helical" evidence="5">
    <location>
        <begin position="256"/>
        <end position="289"/>
    </location>
</feature>
<dbReference type="AlphaFoldDB" id="A0A399SJ65"/>
<keyword evidence="7" id="KW-0436">Ligase</keyword>
<dbReference type="RefSeq" id="WP_119430406.1">
    <property type="nucleotide sequence ID" value="NZ_QWGE01000001.1"/>
</dbReference>
<keyword evidence="8" id="KW-1185">Reference proteome</keyword>
<evidence type="ECO:0000256" key="5">
    <source>
        <dbReference type="SAM" id="Phobius"/>
    </source>
</evidence>
<name>A0A399SJ65_9BACT</name>
<reference evidence="8" key="1">
    <citation type="submission" date="2018-08" db="EMBL/GenBank/DDBJ databases">
        <title>Mucilaginibacter sp. MYSH2.</title>
        <authorList>
            <person name="Seo T."/>
        </authorList>
    </citation>
    <scope>NUCLEOTIDE SEQUENCE [LARGE SCALE GENOMIC DNA]</scope>
    <source>
        <strain evidence="8">KIRAN</strain>
    </source>
</reference>
<feature type="transmembrane region" description="Helical" evidence="5">
    <location>
        <begin position="448"/>
        <end position="465"/>
    </location>
</feature>
<organism evidence="7 8">
    <name type="scientific">Pontibacter oryzae</name>
    <dbReference type="NCBI Taxonomy" id="2304593"/>
    <lineage>
        <taxon>Bacteria</taxon>
        <taxon>Pseudomonadati</taxon>
        <taxon>Bacteroidota</taxon>
        <taxon>Cytophagia</taxon>
        <taxon>Cytophagales</taxon>
        <taxon>Hymenobacteraceae</taxon>
        <taxon>Pontibacter</taxon>
    </lineage>
</organism>
<feature type="transmembrane region" description="Helical" evidence="5">
    <location>
        <begin position="141"/>
        <end position="163"/>
    </location>
</feature>
<keyword evidence="2 5" id="KW-0812">Transmembrane</keyword>